<keyword evidence="5" id="KW-1185">Reference proteome</keyword>
<dbReference type="RefSeq" id="WP_274797095.1">
    <property type="nucleotide sequence ID" value="NZ_CP113527.1"/>
</dbReference>
<gene>
    <name evidence="3" type="ORF">OU989_10485</name>
    <name evidence="2" type="ORF">U6C28_22135</name>
</gene>
<accession>A0AAJ5RVY3</accession>
<sequence>MGLLFVILIIAGIIAIYDSIRQVNKNILAQTEEIKRLREEIQESKKIKTTSAK</sequence>
<evidence type="ECO:0000313" key="3">
    <source>
        <dbReference type="EMBL" id="WDV08870.1"/>
    </source>
</evidence>
<dbReference type="Proteomes" id="UP001289615">
    <property type="component" value="Unassembled WGS sequence"/>
</dbReference>
<dbReference type="EMBL" id="JAXUIA010000019">
    <property type="protein sequence ID" value="MEA0979000.1"/>
    <property type="molecule type" value="Genomic_DNA"/>
</dbReference>
<protein>
    <submittedName>
        <fullName evidence="3">Uncharacterized protein</fullName>
    </submittedName>
</protein>
<keyword evidence="1" id="KW-0175">Coiled coil</keyword>
<evidence type="ECO:0000313" key="2">
    <source>
        <dbReference type="EMBL" id="MEA0979000.1"/>
    </source>
</evidence>
<dbReference type="AlphaFoldDB" id="A0AAJ5RVY3"/>
<reference evidence="3" key="1">
    <citation type="submission" date="2022-11" db="EMBL/GenBank/DDBJ databases">
        <title>Lysinibacillus irui.</title>
        <authorList>
            <person name="Akintayo S.O."/>
        </authorList>
    </citation>
    <scope>NUCLEOTIDE SEQUENCE</scope>
    <source>
        <strain evidence="3">IRB4-01</strain>
    </source>
</reference>
<evidence type="ECO:0000313" key="4">
    <source>
        <dbReference type="Proteomes" id="UP001219585"/>
    </source>
</evidence>
<dbReference type="Proteomes" id="UP001219585">
    <property type="component" value="Chromosome"/>
</dbReference>
<dbReference type="KEGG" id="liu:OU989_10485"/>
<feature type="coiled-coil region" evidence="1">
    <location>
        <begin position="20"/>
        <end position="47"/>
    </location>
</feature>
<reference evidence="2 5" key="2">
    <citation type="submission" date="2023-12" db="EMBL/GenBank/DDBJ databases">
        <title>Genome comparison identifies genes involved in endophytic behavior of Lysinibacillus irui and provides insights into its role as a plant-growth promoting bacterium.</title>
        <authorList>
            <person name="Hilario S."/>
            <person name="Matos I."/>
            <person name="Goncalves M.F.M."/>
            <person name="Pardo C.A."/>
            <person name="Santos M.J."/>
        </authorList>
    </citation>
    <scope>NUCLEOTIDE SEQUENCE [LARGE SCALE GENOMIC DNA]</scope>
    <source>
        <strain evidence="2 5">B3</strain>
    </source>
</reference>
<proteinExistence type="predicted"/>
<dbReference type="EMBL" id="CP113527">
    <property type="protein sequence ID" value="WDV08870.1"/>
    <property type="molecule type" value="Genomic_DNA"/>
</dbReference>
<name>A0AAJ5RVY3_9BACI</name>
<organism evidence="3 4">
    <name type="scientific">Lysinibacillus irui</name>
    <dbReference type="NCBI Taxonomy" id="2998077"/>
    <lineage>
        <taxon>Bacteria</taxon>
        <taxon>Bacillati</taxon>
        <taxon>Bacillota</taxon>
        <taxon>Bacilli</taxon>
        <taxon>Bacillales</taxon>
        <taxon>Bacillaceae</taxon>
        <taxon>Lysinibacillus</taxon>
    </lineage>
</organism>
<evidence type="ECO:0000313" key="5">
    <source>
        <dbReference type="Proteomes" id="UP001289615"/>
    </source>
</evidence>
<evidence type="ECO:0000256" key="1">
    <source>
        <dbReference type="SAM" id="Coils"/>
    </source>
</evidence>